<dbReference type="Proteomes" id="UP001055072">
    <property type="component" value="Unassembled WGS sequence"/>
</dbReference>
<comment type="caution">
    <text evidence="1">The sequence shown here is derived from an EMBL/GenBank/DDBJ whole genome shotgun (WGS) entry which is preliminary data.</text>
</comment>
<evidence type="ECO:0000313" key="1">
    <source>
        <dbReference type="EMBL" id="KAI0091975.1"/>
    </source>
</evidence>
<dbReference type="EMBL" id="MU274904">
    <property type="protein sequence ID" value="KAI0091975.1"/>
    <property type="molecule type" value="Genomic_DNA"/>
</dbReference>
<evidence type="ECO:0000313" key="2">
    <source>
        <dbReference type="Proteomes" id="UP001055072"/>
    </source>
</evidence>
<name>A0ACB8UDF8_9APHY</name>
<sequence>MEVKENLKTGQVNTMPYIKPEPQEPRIHSLGSNRVLPGAISEDRVSVKTENHDAARVFTDRGLPVPSYISGSSVPTNNARGAPAALQREDSITLMASRFQNSSIQPAEAKKPIYAVYENATQIVYQPEDALKEGTAMVKTLKSSIREKLKLGKLREEVWLREVESLQNQGAPTTMIAVCGATGAGKSSILNAILDDNIVPTSGMRACTAVVTEIAYHPKKTIEGDVSFLSEIEWRSELTVLLDDLVDEDGNLKRSTDLRSDAGVAWQKVHAVYPSVSPEQLIRMSVDQIIQRDPNIARILGTTKHIVANDSKTFAKEIGKFIDSKDQKRGDKSKKDKAKQKEKKQKEKGKSLIEKMREQNRSKNTSHGIGQSYTSSNSKLAPEDDPNGPAYWPLIRQVQVKCNAKALSTGAILVDLPGVADANAARNNIAKDYMKKCDCIWILAPITRAVDDKTARDLMGDAFKMQLMMDGNYDDNAITFIATKSDDISCSEVIRALHLEDDPELEKIEDEIDACNAEITEWKEKKAEAESNAKATDQVLKQLRPQLAEYEEHLKALRNGEPFTPRLATKGNANEDDSETEETDEGATRGKKRKNTSNQGNPSKRRKSDGDDDDFIDEDEIEELTFSDSESEQDRSSAAASSEESSSDEESDEDEMEEDVTEESLEAKIQEVRDNIKQGRIDLSEYRRLRKEASDALAALKKRQTKAQREKNAFCSLKRSEFSRDVLKEDFRVGLKDLDDSAAEQRDPDNFDPTVDIRDYNAINLPVFTCSSRDYVRLKGQVQGDGDPACFSKVEDTCIPAVQAWCHHLTVASRERAARNFLTHLHSFANSVKVYLEGIADVTVVDREALKEKWESSILDDDDDGGNIFGAGWASSDDLLDLPGLAMLADPLGGGGMYSLNHARKESKVDRFGELIGVTPRLVRDFAVVVDDCVGDLKKKFQDGLEEKCRLGASNAATGAVETSDNFAASMHWGTYRATLRRHGSWRQDLNVELSNPFTRQIASTWSKVFEADLFGGFEKATNSAIATLLKEIEESAAAGLKDRVRSQGELALEEARVALKKTIEVVQDTITTQQKEVSRCLAPHVQNQLFDGYDEAMQERGRGSVARQKAVFHRVVDDIKDEMFDGAAGVILGRLAEAAEAVGKALGEALEALAEKVEVSVAVLWEGSKDGPEQVWARANVISVVRQIIDQVQLWQTAAQSAREALSNFA</sequence>
<proteinExistence type="predicted"/>
<gene>
    <name evidence="1" type="ORF">BDY19DRAFT_927764</name>
</gene>
<protein>
    <submittedName>
        <fullName evidence="1">Dynamin family-domain-containing protein</fullName>
    </submittedName>
</protein>
<reference evidence="1" key="1">
    <citation type="journal article" date="2021" name="Environ. Microbiol.">
        <title>Gene family expansions and transcriptome signatures uncover fungal adaptations to wood decay.</title>
        <authorList>
            <person name="Hage H."/>
            <person name="Miyauchi S."/>
            <person name="Viragh M."/>
            <person name="Drula E."/>
            <person name="Min B."/>
            <person name="Chaduli D."/>
            <person name="Navarro D."/>
            <person name="Favel A."/>
            <person name="Norest M."/>
            <person name="Lesage-Meessen L."/>
            <person name="Balint B."/>
            <person name="Merenyi Z."/>
            <person name="de Eugenio L."/>
            <person name="Morin E."/>
            <person name="Martinez A.T."/>
            <person name="Baldrian P."/>
            <person name="Stursova M."/>
            <person name="Martinez M.J."/>
            <person name="Novotny C."/>
            <person name="Magnuson J.K."/>
            <person name="Spatafora J.W."/>
            <person name="Maurice S."/>
            <person name="Pangilinan J."/>
            <person name="Andreopoulos W."/>
            <person name="LaButti K."/>
            <person name="Hundley H."/>
            <person name="Na H."/>
            <person name="Kuo A."/>
            <person name="Barry K."/>
            <person name="Lipzen A."/>
            <person name="Henrissat B."/>
            <person name="Riley R."/>
            <person name="Ahrendt S."/>
            <person name="Nagy L.G."/>
            <person name="Grigoriev I.V."/>
            <person name="Martin F."/>
            <person name="Rosso M.N."/>
        </authorList>
    </citation>
    <scope>NUCLEOTIDE SEQUENCE</scope>
    <source>
        <strain evidence="1">CBS 384.51</strain>
    </source>
</reference>
<organism evidence="1 2">
    <name type="scientific">Irpex rosettiformis</name>
    <dbReference type="NCBI Taxonomy" id="378272"/>
    <lineage>
        <taxon>Eukaryota</taxon>
        <taxon>Fungi</taxon>
        <taxon>Dikarya</taxon>
        <taxon>Basidiomycota</taxon>
        <taxon>Agaricomycotina</taxon>
        <taxon>Agaricomycetes</taxon>
        <taxon>Polyporales</taxon>
        <taxon>Irpicaceae</taxon>
        <taxon>Irpex</taxon>
    </lineage>
</organism>
<accession>A0ACB8UDF8</accession>
<keyword evidence="2" id="KW-1185">Reference proteome</keyword>